<sequence length="229" mass="27325">MSERWRETFLAFSQLEEHKKRVEEAKAIVKKALKTCKKPYVAFSGGKDSLCVLHLVSSVQKDVFVVHWDYGRYFIPRDLHDEILEIARQFSSRVIVLTSDRYEREKRGAYNVLGEEFFEKVVPKLMEEGFDCVFLGLRKEESSSRRVRIKNQRHITPLKEFYPIANWTWLDVWAYIVSNNIRYLSIYDKYGEVLGYDRARFATFFDRQFDKFGSENVDGVLMWRFRNVE</sequence>
<accession>A0A7C5SZP1</accession>
<dbReference type="GO" id="GO:0003824">
    <property type="term" value="F:catalytic activity"/>
    <property type="evidence" value="ECO:0007669"/>
    <property type="project" value="InterPro"/>
</dbReference>
<dbReference type="InterPro" id="IPR050128">
    <property type="entry name" value="Sulfate_adenylyltrnsfr_sub2"/>
</dbReference>
<gene>
    <name evidence="2" type="ORF">ENN04_07460</name>
</gene>
<dbReference type="PANTHER" id="PTHR43196:SF2">
    <property type="entry name" value="PHOSPHOADENOSINE PHOSPHOSULFATE REDUCTASE"/>
    <property type="match status" value="1"/>
</dbReference>
<reference evidence="2" key="1">
    <citation type="journal article" date="2020" name="mSystems">
        <title>Genome- and Community-Level Interaction Insights into Carbon Utilization and Element Cycling Functions of Hydrothermarchaeota in Hydrothermal Sediment.</title>
        <authorList>
            <person name="Zhou Z."/>
            <person name="Liu Y."/>
            <person name="Xu W."/>
            <person name="Pan J."/>
            <person name="Luo Z.H."/>
            <person name="Li M."/>
        </authorList>
    </citation>
    <scope>NUCLEOTIDE SEQUENCE [LARGE SCALE GENOMIC DNA]</scope>
    <source>
        <strain evidence="2">SpSt-114</strain>
    </source>
</reference>
<evidence type="ECO:0000313" key="2">
    <source>
        <dbReference type="EMBL" id="HHO74449.1"/>
    </source>
</evidence>
<dbReference type="InterPro" id="IPR014729">
    <property type="entry name" value="Rossmann-like_a/b/a_fold"/>
</dbReference>
<evidence type="ECO:0000259" key="1">
    <source>
        <dbReference type="Pfam" id="PF01507"/>
    </source>
</evidence>
<feature type="domain" description="Phosphoadenosine phosphosulphate reductase" evidence="1">
    <location>
        <begin position="39"/>
        <end position="190"/>
    </location>
</feature>
<dbReference type="EMBL" id="DSAC01000095">
    <property type="protein sequence ID" value="HHO74449.1"/>
    <property type="molecule type" value="Genomic_DNA"/>
</dbReference>
<proteinExistence type="predicted"/>
<comment type="caution">
    <text evidence="2">The sequence shown here is derived from an EMBL/GenBank/DDBJ whole genome shotgun (WGS) entry which is preliminary data.</text>
</comment>
<dbReference type="Gene3D" id="3.40.50.620">
    <property type="entry name" value="HUPs"/>
    <property type="match status" value="1"/>
</dbReference>
<name>A0A7C5SZP1_9AQUI</name>
<dbReference type="SUPFAM" id="SSF52402">
    <property type="entry name" value="Adenine nucleotide alpha hydrolases-like"/>
    <property type="match status" value="1"/>
</dbReference>
<dbReference type="PANTHER" id="PTHR43196">
    <property type="entry name" value="SULFATE ADENYLYLTRANSFERASE SUBUNIT 2"/>
    <property type="match status" value="1"/>
</dbReference>
<dbReference type="InterPro" id="IPR002500">
    <property type="entry name" value="PAPS_reduct_dom"/>
</dbReference>
<protein>
    <recommendedName>
        <fullName evidence="1">Phosphoadenosine phosphosulphate reductase domain-containing protein</fullName>
    </recommendedName>
</protein>
<organism evidence="2">
    <name type="scientific">Thermocrinis ruber</name>
    <dbReference type="NCBI Taxonomy" id="75906"/>
    <lineage>
        <taxon>Bacteria</taxon>
        <taxon>Pseudomonadati</taxon>
        <taxon>Aquificota</taxon>
        <taxon>Aquificia</taxon>
        <taxon>Aquificales</taxon>
        <taxon>Aquificaceae</taxon>
        <taxon>Thermocrinis</taxon>
    </lineage>
</organism>
<dbReference type="Pfam" id="PF01507">
    <property type="entry name" value="PAPS_reduct"/>
    <property type="match status" value="1"/>
</dbReference>
<dbReference type="AlphaFoldDB" id="A0A7C5SZP1"/>